<evidence type="ECO:0000313" key="2">
    <source>
        <dbReference type="EMBL" id="EJK51541.1"/>
    </source>
</evidence>
<dbReference type="Proteomes" id="UP000266841">
    <property type="component" value="Unassembled WGS sequence"/>
</dbReference>
<feature type="transmembrane region" description="Helical" evidence="1">
    <location>
        <begin position="53"/>
        <end position="73"/>
    </location>
</feature>
<organism evidence="2 3">
    <name type="scientific">Thalassiosira oceanica</name>
    <name type="common">Marine diatom</name>
    <dbReference type="NCBI Taxonomy" id="159749"/>
    <lineage>
        <taxon>Eukaryota</taxon>
        <taxon>Sar</taxon>
        <taxon>Stramenopiles</taxon>
        <taxon>Ochrophyta</taxon>
        <taxon>Bacillariophyta</taxon>
        <taxon>Coscinodiscophyceae</taxon>
        <taxon>Thalassiosirophycidae</taxon>
        <taxon>Thalassiosirales</taxon>
        <taxon>Thalassiosiraceae</taxon>
        <taxon>Thalassiosira</taxon>
    </lineage>
</organism>
<gene>
    <name evidence="2" type="ORF">THAOC_29279</name>
</gene>
<reference evidence="2 3" key="1">
    <citation type="journal article" date="2012" name="Genome Biol.">
        <title>Genome and low-iron response of an oceanic diatom adapted to chronic iron limitation.</title>
        <authorList>
            <person name="Lommer M."/>
            <person name="Specht M."/>
            <person name="Roy A.S."/>
            <person name="Kraemer L."/>
            <person name="Andreson R."/>
            <person name="Gutowska M.A."/>
            <person name="Wolf J."/>
            <person name="Bergner S.V."/>
            <person name="Schilhabel M.B."/>
            <person name="Klostermeier U.C."/>
            <person name="Beiko R.G."/>
            <person name="Rosenstiel P."/>
            <person name="Hippler M."/>
            <person name="Laroche J."/>
        </authorList>
    </citation>
    <scope>NUCLEOTIDE SEQUENCE [LARGE SCALE GENOMIC DNA]</scope>
    <source>
        <strain evidence="2 3">CCMP1005</strain>
    </source>
</reference>
<name>K0RRJ7_THAOC</name>
<keyword evidence="1" id="KW-1133">Transmembrane helix</keyword>
<accession>K0RRJ7</accession>
<keyword evidence="3" id="KW-1185">Reference proteome</keyword>
<feature type="non-terminal residue" evidence="2">
    <location>
        <position position="1"/>
    </location>
</feature>
<proteinExistence type="predicted"/>
<dbReference type="AlphaFoldDB" id="K0RRJ7"/>
<sequence>RARLGGGDEGAAEVTLVAVVVGGVGTCLVVVAVEAEEAEEGVVGVGVGKSNQLVNMHHYLLLLFLVALGFTPATRSTSGRCRTVLVSSPPPSRRRFSCCPTSASPWPPLCRDAPGRGQRMSSTATCEGNVEDLAERRETRFNSLSWFVLNPSAANEPSIDTLT</sequence>
<keyword evidence="1" id="KW-0472">Membrane</keyword>
<dbReference type="EMBL" id="AGNL01041475">
    <property type="protein sequence ID" value="EJK51541.1"/>
    <property type="molecule type" value="Genomic_DNA"/>
</dbReference>
<feature type="transmembrane region" description="Helical" evidence="1">
    <location>
        <begin position="12"/>
        <end position="33"/>
    </location>
</feature>
<comment type="caution">
    <text evidence="2">The sequence shown here is derived from an EMBL/GenBank/DDBJ whole genome shotgun (WGS) entry which is preliminary data.</text>
</comment>
<protein>
    <submittedName>
        <fullName evidence="2">Uncharacterized protein</fullName>
    </submittedName>
</protein>
<evidence type="ECO:0000313" key="3">
    <source>
        <dbReference type="Proteomes" id="UP000266841"/>
    </source>
</evidence>
<evidence type="ECO:0000256" key="1">
    <source>
        <dbReference type="SAM" id="Phobius"/>
    </source>
</evidence>
<keyword evidence="1" id="KW-0812">Transmembrane</keyword>